<dbReference type="InterPro" id="IPR050194">
    <property type="entry name" value="Glycosyltransferase_grp1"/>
</dbReference>
<dbReference type="PANTHER" id="PTHR45947">
    <property type="entry name" value="SULFOQUINOVOSYL TRANSFERASE SQD2"/>
    <property type="match status" value="1"/>
</dbReference>
<dbReference type="Gene3D" id="3.40.50.2000">
    <property type="entry name" value="Glycogen Phosphorylase B"/>
    <property type="match status" value="2"/>
</dbReference>
<dbReference type="EMBL" id="AZIL01000356">
    <property type="protein sequence ID" value="EWM27954.1"/>
    <property type="molecule type" value="Genomic_DNA"/>
</dbReference>
<evidence type="ECO:0000313" key="6">
    <source>
        <dbReference type="Proteomes" id="UP000019335"/>
    </source>
</evidence>
<evidence type="ECO:0000259" key="3">
    <source>
        <dbReference type="Pfam" id="PF00534"/>
    </source>
</evidence>
<reference evidence="5 6" key="1">
    <citation type="journal article" date="2014" name="Mol. Plant">
        <title>Chromosome Scale Genome Assembly and Transcriptome Profiling of Nannochloropsis gaditana in Nitrogen Depletion.</title>
        <authorList>
            <person name="Corteggiani Carpinelli E."/>
            <person name="Telatin A."/>
            <person name="Vitulo N."/>
            <person name="Forcato C."/>
            <person name="D'Angelo M."/>
            <person name="Schiavon R."/>
            <person name="Vezzi A."/>
            <person name="Giacometti G.M."/>
            <person name="Morosinotto T."/>
            <person name="Valle G."/>
        </authorList>
    </citation>
    <scope>NUCLEOTIDE SEQUENCE [LARGE SCALE GENOMIC DNA]</scope>
    <source>
        <strain evidence="5 6">B-31</strain>
    </source>
</reference>
<accession>W7U5T4</accession>
<evidence type="ECO:0000313" key="5">
    <source>
        <dbReference type="EMBL" id="EWM27954.1"/>
    </source>
</evidence>
<dbReference type="AlphaFoldDB" id="W7U5T4"/>
<feature type="compositionally biased region" description="Low complexity" evidence="2">
    <location>
        <begin position="50"/>
        <end position="63"/>
    </location>
</feature>
<feature type="domain" description="Glycosyl transferase family 1" evidence="3">
    <location>
        <begin position="274"/>
        <end position="429"/>
    </location>
</feature>
<feature type="region of interest" description="Disordered" evidence="2">
    <location>
        <begin position="41"/>
        <end position="76"/>
    </location>
</feature>
<dbReference type="Pfam" id="PF13439">
    <property type="entry name" value="Glyco_transf_4"/>
    <property type="match status" value="1"/>
</dbReference>
<dbReference type="InterPro" id="IPR001296">
    <property type="entry name" value="Glyco_trans_1"/>
</dbReference>
<evidence type="ECO:0000256" key="1">
    <source>
        <dbReference type="ARBA" id="ARBA00022676"/>
    </source>
</evidence>
<dbReference type="PANTHER" id="PTHR45947:SF3">
    <property type="entry name" value="SULFOQUINOVOSYL TRANSFERASE SQD2"/>
    <property type="match status" value="1"/>
</dbReference>
<evidence type="ECO:0000256" key="2">
    <source>
        <dbReference type="SAM" id="MobiDB-lite"/>
    </source>
</evidence>
<protein>
    <submittedName>
        <fullName evidence="5">Glycosyl group 1</fullName>
    </submittedName>
</protein>
<name>W7U5T4_9STRA</name>
<keyword evidence="1" id="KW-0328">Glycosyltransferase</keyword>
<evidence type="ECO:0000259" key="4">
    <source>
        <dbReference type="Pfam" id="PF13439"/>
    </source>
</evidence>
<keyword evidence="6" id="KW-1185">Reference proteome</keyword>
<keyword evidence="1" id="KW-0808">Transferase</keyword>
<proteinExistence type="predicted"/>
<dbReference type="InterPro" id="IPR028098">
    <property type="entry name" value="Glyco_trans_4-like_N"/>
</dbReference>
<dbReference type="SUPFAM" id="SSF53756">
    <property type="entry name" value="UDP-Glycosyltransferase/glycogen phosphorylase"/>
    <property type="match status" value="1"/>
</dbReference>
<dbReference type="GO" id="GO:0016757">
    <property type="term" value="F:glycosyltransferase activity"/>
    <property type="evidence" value="ECO:0007669"/>
    <property type="project" value="UniProtKB-KW"/>
</dbReference>
<gene>
    <name evidence="5" type="ORF">Naga_100008g19</name>
</gene>
<organism evidence="5 6">
    <name type="scientific">Nannochloropsis gaditana</name>
    <dbReference type="NCBI Taxonomy" id="72520"/>
    <lineage>
        <taxon>Eukaryota</taxon>
        <taxon>Sar</taxon>
        <taxon>Stramenopiles</taxon>
        <taxon>Ochrophyta</taxon>
        <taxon>Eustigmatophyceae</taxon>
        <taxon>Eustigmatales</taxon>
        <taxon>Monodopsidaceae</taxon>
        <taxon>Nannochloropsis</taxon>
    </lineage>
</organism>
<sequence length="609" mass="67338">MPSGDQVPRLPHEDLEEAVVQYSEEAYDANRHKHENFDVQHPQWYPPGPSSSSTSSVTCSTTPVLDTDEEGSGGTLGTGGAPRVVIFTAAYYVCDGVSLTIRKLRAHLQSRGIASRVVSCGPAGWSETDVFTVPSIPLPIINADDNFGYSLGIRLTPECKAQIKAFNPSVIHFTVPDFLALDALRWAKAERIPVMGTWHSNYADYLQFYHLSVIRLPVERFIRSFYVNMPIYVPTPFVRKRLVDSGFPENRVSLWGRGVDLKMFNPNFRSMAFRRGRGIADDEVVILWVGRLVKEKSPDIWAEVIRRLDQEGLKFRALVVGSGSYEEHMKQLPRTEHLGWMSGAALAEVYASVDLFLFPSEVETFGNVTLEALASGVPCIASAGCSGHLVHHGVNGFVISRADVDEYHSLTRELVVNGPLRARFAEKARGSIVSLEHDRVMDMMVANYEGVVQAYHRPGGEGCNSRRGGWGDVYIMLVYHFFSFLMMLGTPLMKAYVAIARILCGIISCSGADWFARKMRSAAHLSRTHARKGRKWDDIARADENIGCLCLAICAGGSVSHVHGCGLDHYYAGRARKRLNGGESVTVKYSARRSFDDESGVPSLANVVA</sequence>
<feature type="domain" description="Glycosyltransferase subfamily 4-like N-terminal" evidence="4">
    <location>
        <begin position="96"/>
        <end position="261"/>
    </location>
</feature>
<dbReference type="OrthoDB" id="512920at2759"/>
<comment type="caution">
    <text evidence="5">The sequence shown here is derived from an EMBL/GenBank/DDBJ whole genome shotgun (WGS) entry which is preliminary data.</text>
</comment>
<dbReference type="Proteomes" id="UP000019335">
    <property type="component" value="Chromosome 5"/>
</dbReference>
<dbReference type="Pfam" id="PF00534">
    <property type="entry name" value="Glycos_transf_1"/>
    <property type="match status" value="1"/>
</dbReference>